<dbReference type="RefSeq" id="WP_132485462.1">
    <property type="nucleotide sequence ID" value="NZ_SMKW01000017.1"/>
</dbReference>
<evidence type="ECO:0000256" key="2">
    <source>
        <dbReference type="SAM" id="Phobius"/>
    </source>
</evidence>
<gene>
    <name evidence="3" type="ORF">E1288_15075</name>
</gene>
<evidence type="ECO:0008006" key="5">
    <source>
        <dbReference type="Google" id="ProtNLM"/>
    </source>
</evidence>
<reference evidence="3 4" key="1">
    <citation type="submission" date="2019-03" db="EMBL/GenBank/DDBJ databases">
        <title>Draft genome sequences of novel Actinobacteria.</title>
        <authorList>
            <person name="Sahin N."/>
            <person name="Ay H."/>
            <person name="Saygin H."/>
        </authorList>
    </citation>
    <scope>NUCLEOTIDE SEQUENCE [LARGE SCALE GENOMIC DNA]</scope>
    <source>
        <strain evidence="3 4">7K502</strain>
    </source>
</reference>
<comment type="caution">
    <text evidence="3">The sequence shown here is derived from an EMBL/GenBank/DDBJ whole genome shotgun (WGS) entry which is preliminary data.</text>
</comment>
<feature type="compositionally biased region" description="Basic and acidic residues" evidence="1">
    <location>
        <begin position="62"/>
        <end position="94"/>
    </location>
</feature>
<feature type="compositionally biased region" description="Low complexity" evidence="1">
    <location>
        <begin position="38"/>
        <end position="47"/>
    </location>
</feature>
<feature type="region of interest" description="Disordered" evidence="1">
    <location>
        <begin position="166"/>
        <end position="260"/>
    </location>
</feature>
<proteinExistence type="predicted"/>
<feature type="transmembrane region" description="Helical" evidence="2">
    <location>
        <begin position="113"/>
        <end position="138"/>
    </location>
</feature>
<keyword evidence="2" id="KW-0472">Membrane</keyword>
<keyword evidence="2" id="KW-1133">Transmembrane helix</keyword>
<feature type="compositionally biased region" description="Low complexity" evidence="1">
    <location>
        <begin position="1"/>
        <end position="31"/>
    </location>
</feature>
<evidence type="ECO:0000256" key="1">
    <source>
        <dbReference type="SAM" id="MobiDB-lite"/>
    </source>
</evidence>
<feature type="compositionally biased region" description="Polar residues" evidence="1">
    <location>
        <begin position="166"/>
        <end position="176"/>
    </location>
</feature>
<feature type="region of interest" description="Disordered" evidence="1">
    <location>
        <begin position="1"/>
        <end position="108"/>
    </location>
</feature>
<dbReference type="OrthoDB" id="3701208at2"/>
<organism evidence="3 4">
    <name type="scientific">Saccharopolyspora elongata</name>
    <dbReference type="NCBI Taxonomy" id="2530387"/>
    <lineage>
        <taxon>Bacteria</taxon>
        <taxon>Bacillati</taxon>
        <taxon>Actinomycetota</taxon>
        <taxon>Actinomycetes</taxon>
        <taxon>Pseudonocardiales</taxon>
        <taxon>Pseudonocardiaceae</taxon>
        <taxon>Saccharopolyspora</taxon>
    </lineage>
</organism>
<protein>
    <recommendedName>
        <fullName evidence="5">Cell division protein FtsL</fullName>
    </recommendedName>
</protein>
<feature type="compositionally biased region" description="Low complexity" evidence="1">
    <location>
        <begin position="232"/>
        <end position="260"/>
    </location>
</feature>
<accession>A0A4R4YZT2</accession>
<dbReference type="EMBL" id="SMKW01000017">
    <property type="protein sequence ID" value="TDD51085.1"/>
    <property type="molecule type" value="Genomic_DNA"/>
</dbReference>
<feature type="compositionally biased region" description="Basic residues" evidence="1">
    <location>
        <begin position="95"/>
        <end position="105"/>
    </location>
</feature>
<name>A0A4R4YZT2_9PSEU</name>
<keyword evidence="4" id="KW-1185">Reference proteome</keyword>
<dbReference type="AlphaFoldDB" id="A0A4R4YZT2"/>
<evidence type="ECO:0000313" key="3">
    <source>
        <dbReference type="EMBL" id="TDD51085.1"/>
    </source>
</evidence>
<evidence type="ECO:0000313" key="4">
    <source>
        <dbReference type="Proteomes" id="UP000294947"/>
    </source>
</evidence>
<dbReference type="Proteomes" id="UP000294947">
    <property type="component" value="Unassembled WGS sequence"/>
</dbReference>
<sequence>MTAPTRAGKAASRAGSAERTQQAAQKTAQKSSQKKSGQKPAQKSGQKTSEKPRTRSAAAERAYARREERRDRSAREPADRRPRQLRQGVEERRPAAKPKPKAKAKQLHERVSLARLPLVVVVMAVLATGLAATLWLSIAAVSGSYRLQQGEDQINALSERKEQLLSEVSSMSSTPEIQRRAEEAGLRQAPSPARLVQQPDGSVTVIGEPKKVTAAPPPAPPQPPAGQPPAEQPQAGQPPAAEGQVSQQPPADQQVAQAGH</sequence>
<keyword evidence="2" id="KW-0812">Transmembrane</keyword>
<feature type="compositionally biased region" description="Pro residues" evidence="1">
    <location>
        <begin position="215"/>
        <end position="231"/>
    </location>
</feature>